<comment type="catalytic activity">
    <reaction evidence="15">
        <text>a beta-D-Man-(1-&gt;4)-beta-D-GlcNAc-(1-&gt;4)-alpha-D-GlcNAc-diphospho-di-trans,poly-cis-dolichol + GDP-alpha-D-mannose = an alpha-D-Man-(1-&gt;6)-beta-D-Man-(1-&gt;4)-beta-D-GlcNAc-(1-&gt;4)-alpha-D-GlcNAc-diphospho-di-trans,poly-cis-dolichol + GDP + H(+)</text>
        <dbReference type="Rhea" id="RHEA:79023"/>
        <dbReference type="Rhea" id="RHEA-COMP:19511"/>
        <dbReference type="Rhea" id="RHEA-COMP:19514"/>
        <dbReference type="ChEBI" id="CHEBI:15378"/>
        <dbReference type="ChEBI" id="CHEBI:57527"/>
        <dbReference type="ChEBI" id="CHEBI:58189"/>
        <dbReference type="ChEBI" id="CHEBI:58472"/>
        <dbReference type="ChEBI" id="CHEBI:229641"/>
    </reaction>
    <physiologicalReaction direction="left-to-right" evidence="15">
        <dbReference type="Rhea" id="RHEA:79024"/>
    </physiologicalReaction>
</comment>
<dbReference type="STRING" id="9913.ENSBTAP00000003187"/>
<keyword evidence="11" id="KW-1133">Transmembrane helix</keyword>
<evidence type="ECO:0000256" key="14">
    <source>
        <dbReference type="ARBA" id="ARBA00045104"/>
    </source>
</evidence>
<feature type="domain" description="Glycosyltransferase subfamily 4-like N-terminal" evidence="19">
    <location>
        <begin position="26"/>
        <end position="189"/>
    </location>
</feature>
<organism evidence="20 21">
    <name type="scientific">Bos taurus</name>
    <name type="common">Bovine</name>
    <dbReference type="NCBI Taxonomy" id="9913"/>
    <lineage>
        <taxon>Eukaryota</taxon>
        <taxon>Metazoa</taxon>
        <taxon>Chordata</taxon>
        <taxon>Craniata</taxon>
        <taxon>Vertebrata</taxon>
        <taxon>Euteleostomi</taxon>
        <taxon>Mammalia</taxon>
        <taxon>Eutheria</taxon>
        <taxon>Laurasiatheria</taxon>
        <taxon>Artiodactyla</taxon>
        <taxon>Ruminantia</taxon>
        <taxon>Pecora</taxon>
        <taxon>Bovidae</taxon>
        <taxon>Bovinae</taxon>
        <taxon>Bos</taxon>
    </lineage>
</organism>
<evidence type="ECO:0000256" key="11">
    <source>
        <dbReference type="ARBA" id="ARBA00022989"/>
    </source>
</evidence>
<evidence type="ECO:0000313" key="21">
    <source>
        <dbReference type="Proteomes" id="UP000009136"/>
    </source>
</evidence>
<evidence type="ECO:0000313" key="20">
    <source>
        <dbReference type="Ensembl" id="ENSBTAP00000003187.5"/>
    </source>
</evidence>
<accession>F6RWY3</accession>
<dbReference type="GO" id="GO:0005789">
    <property type="term" value="C:endoplasmic reticulum membrane"/>
    <property type="evidence" value="ECO:0007669"/>
    <property type="project" value="UniProtKB-SubCell"/>
</dbReference>
<keyword evidence="7 17" id="KW-0328">Glycosyltransferase</keyword>
<dbReference type="GeneTree" id="ENSGT00550000075033"/>
<keyword evidence="10" id="KW-0256">Endoplasmic reticulum</keyword>
<comment type="function">
    <text evidence="17">Mannosylates Man(2)GlcNAc(2)-dolichol diphosphate and Man(1)GlcNAc(2)-dolichol diphosphate to form Man(3)GlcNAc(2)-dolichol diphosphate.</text>
</comment>
<comment type="catalytic activity">
    <reaction evidence="16">
        <text>an alpha-D-Man-(1-&gt;6)-beta-D-Man-(1-&gt;4)-beta-D-GlcNAc-(1-&gt;4)-alpha-D-GlcNAc-diphospho-di-trans,poly-cis-dolichol + GDP-alpha-D-mannose = an alpha-D-Man-(1-&gt;3)-[alpha-D-Man-(1-&gt;6)]-beta-D-Man-(1-&gt;4)-beta-D-GlcNAc-(1-&gt;4)-alpha-D-GlcNAc-diphospho-di-trans,poly-cis-dolichol + GDP + H(+)</text>
        <dbReference type="Rhea" id="RHEA:79027"/>
        <dbReference type="Rhea" id="RHEA-COMP:19514"/>
        <dbReference type="Rhea" id="RHEA-COMP:19515"/>
        <dbReference type="ChEBI" id="CHEBI:15378"/>
        <dbReference type="ChEBI" id="CHEBI:57527"/>
        <dbReference type="ChEBI" id="CHEBI:58189"/>
        <dbReference type="ChEBI" id="CHEBI:132511"/>
        <dbReference type="ChEBI" id="CHEBI:229641"/>
    </reaction>
    <physiologicalReaction direction="left-to-right" evidence="16">
        <dbReference type="Rhea" id="RHEA:79028"/>
    </physiologicalReaction>
</comment>
<evidence type="ECO:0000256" key="12">
    <source>
        <dbReference type="ARBA" id="ARBA00023136"/>
    </source>
</evidence>
<dbReference type="InterPro" id="IPR027054">
    <property type="entry name" value="ALG2"/>
</dbReference>
<dbReference type="HOGENOM" id="CLU_030619_1_0_1"/>
<dbReference type="UniPathway" id="UPA00378"/>
<evidence type="ECO:0000256" key="13">
    <source>
        <dbReference type="ARBA" id="ARBA00045103"/>
    </source>
</evidence>
<keyword evidence="21" id="KW-1185">Reference proteome</keyword>
<reference evidence="20" key="2">
    <citation type="submission" date="2025-08" db="UniProtKB">
        <authorList>
            <consortium name="Ensembl"/>
        </authorList>
    </citation>
    <scope>IDENTIFICATION</scope>
    <source>
        <strain evidence="20">Hereford</strain>
    </source>
</reference>
<dbReference type="FunFam" id="3.40.50.2000:FF:000085">
    <property type="entry name" value="alpha-1,3/1,6-mannosyltransferase ALG2"/>
    <property type="match status" value="1"/>
</dbReference>
<dbReference type="InterPro" id="IPR028098">
    <property type="entry name" value="Glyco_trans_4-like_N"/>
</dbReference>
<evidence type="ECO:0000256" key="9">
    <source>
        <dbReference type="ARBA" id="ARBA00022692"/>
    </source>
</evidence>
<comment type="subcellular location">
    <subcellularLocation>
        <location evidence="1 17">Endoplasmic reticulum membrane</location>
        <topology evidence="1 17">Single-pass membrane protein</topology>
    </subcellularLocation>
</comment>
<evidence type="ECO:0000256" key="16">
    <source>
        <dbReference type="ARBA" id="ARBA00052501"/>
    </source>
</evidence>
<feature type="domain" description="Glycosyl transferase family 1" evidence="18">
    <location>
        <begin position="219"/>
        <end position="392"/>
    </location>
</feature>
<dbReference type="AlphaFoldDB" id="F6RWY3"/>
<evidence type="ECO:0000256" key="2">
    <source>
        <dbReference type="ARBA" id="ARBA00004922"/>
    </source>
</evidence>
<keyword evidence="12" id="KW-0472">Membrane</keyword>
<dbReference type="Pfam" id="PF00534">
    <property type="entry name" value="Glycos_transf_1"/>
    <property type="match status" value="1"/>
</dbReference>
<dbReference type="GO" id="GO:0102704">
    <property type="term" value="F:GDP-Man:Man(2)GlcNAc(2)-PP-Dol alpha-1,6-mannosyltransferase activity"/>
    <property type="evidence" value="ECO:0007669"/>
    <property type="project" value="UniProtKB-UniRule"/>
</dbReference>
<dbReference type="EC" id="2.4.1.257" evidence="4 17"/>
<keyword evidence="9" id="KW-0812">Transmembrane</keyword>
<dbReference type="EC" id="2.4.1.132" evidence="5 17"/>
<name>F6RWY3_BOVIN</name>
<evidence type="ECO:0000256" key="7">
    <source>
        <dbReference type="ARBA" id="ARBA00022676"/>
    </source>
</evidence>
<evidence type="ECO:0000256" key="5">
    <source>
        <dbReference type="ARBA" id="ARBA00012649"/>
    </source>
</evidence>
<comment type="similarity">
    <text evidence="3">Belongs to the glycosyltransferase group 1 family. Glycosyltransferase 4 subfamily.</text>
</comment>
<dbReference type="PANTHER" id="PTHR45918:SF1">
    <property type="entry name" value="ALPHA-1,3_1,6-MANNOSYLTRANSFERASE ALG2"/>
    <property type="match status" value="1"/>
</dbReference>
<dbReference type="Ensembl" id="ENSBTAT00000003187.6">
    <property type="protein sequence ID" value="ENSBTAP00000003187.5"/>
    <property type="gene ID" value="ENSBTAG00000002454.7"/>
</dbReference>
<dbReference type="CAZy" id="GT4">
    <property type="family name" value="Glycosyltransferase Family 4"/>
</dbReference>
<evidence type="ECO:0000256" key="4">
    <source>
        <dbReference type="ARBA" id="ARBA00011969"/>
    </source>
</evidence>
<gene>
    <name evidence="20" type="primary">ALG2</name>
</gene>
<evidence type="ECO:0000256" key="17">
    <source>
        <dbReference type="RuleBase" id="RU367136"/>
    </source>
</evidence>
<sequence>MAEKPGQDADSDPKPTVLFLHPDLGVGGAERLVLDAALALQARGCSVKIWTAHYDPGHCFAESRELSVHCAGDWLPRSLGWGGRGAAVCAYVRMIFLALYVLFLGDEEFDVVVCDQVSACIPVFKLARRRKKILFYCHFPDLLLTRRDSFIKRLYRAPIDWVEEYTTGMADCILVNSRFTAAIFKETFKSLSHIDPAVLYPSLNIVSFDSAIPEKLDDIVPQGKKFIFLSINRYERKKNLTLAVEALVKLRGRLTSQDWDKVHLIIAGGYDERVLENVQHYQELKQVVQQSDLGQYVTFLRSCSDKQKISLLRGCTCVLYTPSNEHFGIVPLEAMYMQCPVIAVNSGGPLESVVHSVTGFLCDPDPEHFSEAIEKFIHEPSLKATMGLAGRNRVKEKFSPEAFTEQLYQYVTKLLPGSNAMQETQV</sequence>
<dbReference type="PANTHER" id="PTHR45918">
    <property type="entry name" value="ALPHA-1,3/1,6-MANNOSYLTRANSFERASE ALG2"/>
    <property type="match status" value="1"/>
</dbReference>
<dbReference type="Proteomes" id="UP000009136">
    <property type="component" value="Chromosome 8"/>
</dbReference>
<evidence type="ECO:0000256" key="6">
    <source>
        <dbReference type="ARBA" id="ARBA00019218"/>
    </source>
</evidence>
<evidence type="ECO:0000256" key="8">
    <source>
        <dbReference type="ARBA" id="ARBA00022679"/>
    </source>
</evidence>
<reference evidence="20" key="1">
    <citation type="submission" date="2018-03" db="EMBL/GenBank/DDBJ databases">
        <title>ARS-UCD1.2.</title>
        <authorList>
            <person name="Rosen B.D."/>
            <person name="Bickhart D.M."/>
            <person name="Koren S."/>
            <person name="Schnabel R.D."/>
            <person name="Hall R."/>
            <person name="Zimin A."/>
            <person name="Dreischer C."/>
            <person name="Schultheiss S."/>
            <person name="Schroeder S.G."/>
            <person name="Elsik C.G."/>
            <person name="Couldrey C."/>
            <person name="Liu G.E."/>
            <person name="Van Tassell C.P."/>
            <person name="Phillippy A.M."/>
            <person name="Smith T.P.L."/>
            <person name="Medrano J.F."/>
        </authorList>
    </citation>
    <scope>NUCLEOTIDE SEQUENCE [LARGE SCALE GENOMIC DNA]</scope>
    <source>
        <strain evidence="20">Hereford</strain>
    </source>
</reference>
<comment type="pathway">
    <text evidence="2 17">Protein modification; protein glycosylation.</text>
</comment>
<protein>
    <recommendedName>
        <fullName evidence="6 17">Alpha-1,3/1,6-mannosyltransferase ALG2</fullName>
        <ecNumber evidence="5 17">2.4.1.132</ecNumber>
        <ecNumber evidence="4 17">2.4.1.257</ecNumber>
    </recommendedName>
    <alternativeName>
        <fullName evidence="17">GDP-Man:Man(1)GlcNAc(2)-PP-Dol alpha-1,3-mannosyltransferase</fullName>
    </alternativeName>
</protein>
<evidence type="ECO:0000256" key="15">
    <source>
        <dbReference type="ARBA" id="ARBA00050465"/>
    </source>
</evidence>
<dbReference type="InterPro" id="IPR001296">
    <property type="entry name" value="Glyco_trans_1"/>
</dbReference>
<reference evidence="20" key="3">
    <citation type="submission" date="2025-09" db="UniProtKB">
        <authorList>
            <consortium name="Ensembl"/>
        </authorList>
    </citation>
    <scope>IDENTIFICATION</scope>
    <source>
        <strain evidence="20">Hereford</strain>
    </source>
</reference>
<dbReference type="Pfam" id="PF13439">
    <property type="entry name" value="Glyco_transf_4"/>
    <property type="match status" value="1"/>
</dbReference>
<evidence type="ECO:0000256" key="10">
    <source>
        <dbReference type="ARBA" id="ARBA00022824"/>
    </source>
</evidence>
<evidence type="ECO:0000256" key="3">
    <source>
        <dbReference type="ARBA" id="ARBA00009481"/>
    </source>
</evidence>
<evidence type="ECO:0000259" key="18">
    <source>
        <dbReference type="Pfam" id="PF00534"/>
    </source>
</evidence>
<evidence type="ECO:0000259" key="19">
    <source>
        <dbReference type="Pfam" id="PF13439"/>
    </source>
</evidence>
<proteinExistence type="inferred from homology"/>
<evidence type="ECO:0000256" key="1">
    <source>
        <dbReference type="ARBA" id="ARBA00004389"/>
    </source>
</evidence>
<keyword evidence="8 17" id="KW-0808">Transferase</keyword>
<dbReference type="SUPFAM" id="SSF53756">
    <property type="entry name" value="UDP-Glycosyltransferase/glycogen phosphorylase"/>
    <property type="match status" value="1"/>
</dbReference>
<comment type="catalytic activity">
    <reaction evidence="13 17">
        <text>a beta-D-Man-(1-&gt;4)-beta-D-GlcNAc-(1-&gt;4)-alpha-D-GlcNAc-diphospho-di-trans,poly-cis-dolichol + GDP-alpha-D-mannose = an alpha-D-Man-(1-&gt;3)-beta-D-Man-(1-&gt;4)-beta-D-GlcNAc-(1-&gt;4)-alpha-D-GlcNAc-diphospho-di-trans,poly-cis-dolichol + GDP + H(+)</text>
        <dbReference type="Rhea" id="RHEA:29515"/>
        <dbReference type="Rhea" id="RHEA-COMP:19511"/>
        <dbReference type="Rhea" id="RHEA-COMP:19513"/>
        <dbReference type="ChEBI" id="CHEBI:15378"/>
        <dbReference type="ChEBI" id="CHEBI:57527"/>
        <dbReference type="ChEBI" id="CHEBI:58189"/>
        <dbReference type="ChEBI" id="CHEBI:58472"/>
        <dbReference type="ChEBI" id="CHEBI:132510"/>
        <dbReference type="EC" id="2.4.1.132"/>
    </reaction>
    <physiologicalReaction direction="left-to-right" evidence="13 17">
        <dbReference type="Rhea" id="RHEA:29516"/>
    </physiologicalReaction>
</comment>
<dbReference type="Gene3D" id="3.40.50.2000">
    <property type="entry name" value="Glycogen Phosphorylase B"/>
    <property type="match status" value="2"/>
</dbReference>
<dbReference type="FunFam" id="3.40.50.2000:FF:000097">
    <property type="entry name" value="alpha-1,3/1,6-mannosyltransferase ALG2"/>
    <property type="match status" value="1"/>
</dbReference>
<comment type="catalytic activity">
    <reaction evidence="14 17">
        <text>an alpha-D-Man-(1-&gt;3)-beta-D-Man-(1-&gt;4)-beta-D-GlcNAc-(1-&gt;4)-alpha-D-GlcNAc-diphospho-di-trans,poly-cis-dolichol + GDP-alpha-D-mannose = an alpha-D-Man-(1-&gt;3)-[alpha-D-Man-(1-&gt;6)]-beta-D-Man-(1-&gt;4)-beta-D-GlcNAc-(1-&gt;4)-alpha-D-GlcNAc-diphospho-di-trans,poly-cis-dolichol + GDP + H(+)</text>
        <dbReference type="Rhea" id="RHEA:29519"/>
        <dbReference type="Rhea" id="RHEA-COMP:19513"/>
        <dbReference type="Rhea" id="RHEA-COMP:19515"/>
        <dbReference type="ChEBI" id="CHEBI:15378"/>
        <dbReference type="ChEBI" id="CHEBI:57527"/>
        <dbReference type="ChEBI" id="CHEBI:58189"/>
        <dbReference type="ChEBI" id="CHEBI:132510"/>
        <dbReference type="ChEBI" id="CHEBI:132511"/>
        <dbReference type="EC" id="2.4.1.257"/>
    </reaction>
    <physiologicalReaction direction="left-to-right" evidence="14 17">
        <dbReference type="Rhea" id="RHEA:29520"/>
    </physiologicalReaction>
</comment>
<dbReference type="CDD" id="cd03805">
    <property type="entry name" value="GT4_ALG2-like"/>
    <property type="match status" value="1"/>
</dbReference>
<dbReference type="GO" id="GO:0004378">
    <property type="term" value="F:GDP-Man:Man(1)GlcNAc(2)-PP-Dol alpha-1,3-mannosyltransferase activity"/>
    <property type="evidence" value="ECO:0007669"/>
    <property type="project" value="UniProtKB-UniRule"/>
</dbReference>